<evidence type="ECO:0000256" key="2">
    <source>
        <dbReference type="SAM" id="MobiDB-lite"/>
    </source>
</evidence>
<dbReference type="HOGENOM" id="CLU_2139371_0_0_1"/>
<keyword evidence="4" id="KW-1185">Reference proteome</keyword>
<sequence>MKQQFPEDSSTVDTLNQKISTLEARNRELEQELATLKDQFHSVDEKRRMYRKKYRSLRDELSSSDGKMTSPLKKEEDNLSSLESVSDSPNSRQRTTRLFTILRANQSLEAHLV</sequence>
<protein>
    <submittedName>
        <fullName evidence="3">Uncharacterized protein</fullName>
    </submittedName>
</protein>
<dbReference type="Proteomes" id="UP000053593">
    <property type="component" value="Unassembled WGS sequence"/>
</dbReference>
<feature type="coiled-coil region" evidence="1">
    <location>
        <begin position="12"/>
        <end position="46"/>
    </location>
</feature>
<feature type="region of interest" description="Disordered" evidence="2">
    <location>
        <begin position="54"/>
        <end position="95"/>
    </location>
</feature>
<dbReference type="EMBL" id="KN834850">
    <property type="protein sequence ID" value="KIK51982.1"/>
    <property type="molecule type" value="Genomic_DNA"/>
</dbReference>
<evidence type="ECO:0000313" key="4">
    <source>
        <dbReference type="Proteomes" id="UP000053593"/>
    </source>
</evidence>
<evidence type="ECO:0000313" key="3">
    <source>
        <dbReference type="EMBL" id="KIK51982.1"/>
    </source>
</evidence>
<feature type="non-terminal residue" evidence="3">
    <location>
        <position position="1"/>
    </location>
</feature>
<feature type="compositionally biased region" description="Polar residues" evidence="2">
    <location>
        <begin position="79"/>
        <end position="95"/>
    </location>
</feature>
<dbReference type="AlphaFoldDB" id="A0A0D0C2C3"/>
<proteinExistence type="predicted"/>
<organism evidence="3 4">
    <name type="scientific">Collybiopsis luxurians FD-317 M1</name>
    <dbReference type="NCBI Taxonomy" id="944289"/>
    <lineage>
        <taxon>Eukaryota</taxon>
        <taxon>Fungi</taxon>
        <taxon>Dikarya</taxon>
        <taxon>Basidiomycota</taxon>
        <taxon>Agaricomycotina</taxon>
        <taxon>Agaricomycetes</taxon>
        <taxon>Agaricomycetidae</taxon>
        <taxon>Agaricales</taxon>
        <taxon>Marasmiineae</taxon>
        <taxon>Omphalotaceae</taxon>
        <taxon>Collybiopsis</taxon>
        <taxon>Collybiopsis luxurians</taxon>
    </lineage>
</organism>
<accession>A0A0D0C2C3</accession>
<name>A0A0D0C2C3_9AGAR</name>
<gene>
    <name evidence="3" type="ORF">GYMLUDRAFT_50192</name>
</gene>
<keyword evidence="1" id="KW-0175">Coiled coil</keyword>
<evidence type="ECO:0000256" key="1">
    <source>
        <dbReference type="SAM" id="Coils"/>
    </source>
</evidence>
<reference evidence="3 4" key="1">
    <citation type="submission" date="2014-04" db="EMBL/GenBank/DDBJ databases">
        <title>Evolutionary Origins and Diversification of the Mycorrhizal Mutualists.</title>
        <authorList>
            <consortium name="DOE Joint Genome Institute"/>
            <consortium name="Mycorrhizal Genomics Consortium"/>
            <person name="Kohler A."/>
            <person name="Kuo A."/>
            <person name="Nagy L.G."/>
            <person name="Floudas D."/>
            <person name="Copeland A."/>
            <person name="Barry K.W."/>
            <person name="Cichocki N."/>
            <person name="Veneault-Fourrey C."/>
            <person name="LaButti K."/>
            <person name="Lindquist E.A."/>
            <person name="Lipzen A."/>
            <person name="Lundell T."/>
            <person name="Morin E."/>
            <person name="Murat C."/>
            <person name="Riley R."/>
            <person name="Ohm R."/>
            <person name="Sun H."/>
            <person name="Tunlid A."/>
            <person name="Henrissat B."/>
            <person name="Grigoriev I.V."/>
            <person name="Hibbett D.S."/>
            <person name="Martin F."/>
        </authorList>
    </citation>
    <scope>NUCLEOTIDE SEQUENCE [LARGE SCALE GENOMIC DNA]</scope>
    <source>
        <strain evidence="3 4">FD-317 M1</strain>
    </source>
</reference>